<comment type="caution">
    <text evidence="1">The sequence shown here is derived from an EMBL/GenBank/DDBJ whole genome shotgun (WGS) entry which is preliminary data.</text>
</comment>
<keyword evidence="2" id="KW-1185">Reference proteome</keyword>
<name>A0ACC2V5P2_9TREE</name>
<evidence type="ECO:0000313" key="1">
    <source>
        <dbReference type="EMBL" id="KAJ9094230.1"/>
    </source>
</evidence>
<accession>A0ACC2V5P2</accession>
<protein>
    <submittedName>
        <fullName evidence="1">Uncharacterized protein</fullName>
    </submittedName>
</protein>
<proteinExistence type="predicted"/>
<dbReference type="Proteomes" id="UP001227268">
    <property type="component" value="Unassembled WGS sequence"/>
</dbReference>
<evidence type="ECO:0000313" key="2">
    <source>
        <dbReference type="Proteomes" id="UP001227268"/>
    </source>
</evidence>
<organism evidence="1 2">
    <name type="scientific">Naganishia friedmannii</name>
    <dbReference type="NCBI Taxonomy" id="89922"/>
    <lineage>
        <taxon>Eukaryota</taxon>
        <taxon>Fungi</taxon>
        <taxon>Dikarya</taxon>
        <taxon>Basidiomycota</taxon>
        <taxon>Agaricomycotina</taxon>
        <taxon>Tremellomycetes</taxon>
        <taxon>Filobasidiales</taxon>
        <taxon>Filobasidiaceae</taxon>
        <taxon>Naganishia</taxon>
    </lineage>
</organism>
<gene>
    <name evidence="1" type="ORF">QFC21_006056</name>
</gene>
<dbReference type="EMBL" id="JASBWT010000026">
    <property type="protein sequence ID" value="KAJ9094230.1"/>
    <property type="molecule type" value="Genomic_DNA"/>
</dbReference>
<sequence>MASTNNVSTSNTDGNVNSNDVAVPSISLCLSQPPLPLETSKQWRYALDFISQAVDNKINLLACKCSNGVHLIDPKMNGIFVKLNEFQDVALKLAGSDPEAEAHQAELILLDTRLKKAVEEAKARAGL</sequence>
<reference evidence="1" key="1">
    <citation type="submission" date="2023-04" db="EMBL/GenBank/DDBJ databases">
        <title>Draft Genome sequencing of Naganishia species isolated from polar environments using Oxford Nanopore Technology.</title>
        <authorList>
            <person name="Leo P."/>
            <person name="Venkateswaran K."/>
        </authorList>
    </citation>
    <scope>NUCLEOTIDE SEQUENCE</scope>
    <source>
        <strain evidence="1">MNA-CCFEE 5423</strain>
    </source>
</reference>